<dbReference type="InterPro" id="IPR058686">
    <property type="entry name" value="Ig_NPHP4_3rd"/>
</dbReference>
<dbReference type="InterPro" id="IPR029775">
    <property type="entry name" value="NPHP4"/>
</dbReference>
<evidence type="ECO:0000313" key="8">
    <source>
        <dbReference type="EMBL" id="AKN21706.1"/>
    </source>
</evidence>
<feature type="region of interest" description="Disordered" evidence="2">
    <location>
        <begin position="485"/>
        <end position="505"/>
    </location>
</feature>
<organism evidence="8">
    <name type="scientific">Schmidtea mediterranea</name>
    <name type="common">Freshwater planarian flatworm</name>
    <dbReference type="NCBI Taxonomy" id="79327"/>
    <lineage>
        <taxon>Eukaryota</taxon>
        <taxon>Metazoa</taxon>
        <taxon>Spiralia</taxon>
        <taxon>Lophotrochozoa</taxon>
        <taxon>Platyhelminthes</taxon>
        <taxon>Rhabditophora</taxon>
        <taxon>Seriata</taxon>
        <taxon>Tricladida</taxon>
        <taxon>Continenticola</taxon>
        <taxon>Geoplanoidea</taxon>
        <taxon>Dugesiidae</taxon>
        <taxon>Schmidtea</taxon>
    </lineage>
</organism>
<dbReference type="PANTHER" id="PTHR31043:SF3">
    <property type="entry name" value="NEPHROCYSTIN-4"/>
    <property type="match status" value="1"/>
</dbReference>
<feature type="coiled-coil region" evidence="1">
    <location>
        <begin position="951"/>
        <end position="985"/>
    </location>
</feature>
<accession>A0A0H3YJI8</accession>
<dbReference type="InterPro" id="IPR058688">
    <property type="entry name" value="Ig_NPHP4_2nd"/>
</dbReference>
<dbReference type="Pfam" id="PF26187">
    <property type="entry name" value="Ig_NPHP4_4th"/>
    <property type="match status" value="1"/>
</dbReference>
<feature type="region of interest" description="Disordered" evidence="2">
    <location>
        <begin position="924"/>
        <end position="943"/>
    </location>
</feature>
<gene>
    <name evidence="8" type="primary">NPHP4</name>
</gene>
<feature type="domain" description="NPHP4 C2-like" evidence="4">
    <location>
        <begin position="626"/>
        <end position="817"/>
    </location>
</feature>
<keyword evidence="1" id="KW-0175">Coiled coil</keyword>
<evidence type="ECO:0000256" key="1">
    <source>
        <dbReference type="SAM" id="Coils"/>
    </source>
</evidence>
<name>A0A0H3YJI8_SCHMD</name>
<dbReference type="Pfam" id="PF26190">
    <property type="entry name" value="Ig_NPHP4_1st"/>
    <property type="match status" value="1"/>
</dbReference>
<dbReference type="InterPro" id="IPR058765">
    <property type="entry name" value="NPHP4_C2-like"/>
</dbReference>
<evidence type="ECO:0000259" key="4">
    <source>
        <dbReference type="Pfam" id="PF26186"/>
    </source>
</evidence>
<dbReference type="Pfam" id="PF26015">
    <property type="entry name" value="Ig_NPH4_3rd"/>
    <property type="match status" value="1"/>
</dbReference>
<dbReference type="InterPro" id="IPR058687">
    <property type="entry name" value="Ig_NPHP4_1st"/>
</dbReference>
<dbReference type="GO" id="GO:1904491">
    <property type="term" value="P:protein localization to ciliary transition zone"/>
    <property type="evidence" value="ECO:0007669"/>
    <property type="project" value="TreeGrafter"/>
</dbReference>
<dbReference type="OrthoDB" id="313446at2759"/>
<evidence type="ECO:0000259" key="3">
    <source>
        <dbReference type="Pfam" id="PF26015"/>
    </source>
</evidence>
<feature type="domain" description="NPHP4 Ig-like" evidence="3">
    <location>
        <begin position="1276"/>
        <end position="1362"/>
    </location>
</feature>
<dbReference type="GO" id="GO:0036064">
    <property type="term" value="C:ciliary basal body"/>
    <property type="evidence" value="ECO:0007669"/>
    <property type="project" value="TreeGrafter"/>
</dbReference>
<dbReference type="GO" id="GO:0097546">
    <property type="term" value="C:ciliary base"/>
    <property type="evidence" value="ECO:0007669"/>
    <property type="project" value="TreeGrafter"/>
</dbReference>
<sequence length="1462" mass="167504">MDLRVLSEKHKYIPPPKERQGNTKADNLSFCIKLLDLDLSSRLVPDTNENIYIKASLFDFNYQSFFGKQWDSSTMENLNKHDDIFTMQCNQPIYFYTAFMDEYLSVIFEIIRYKTEDNQTCIGWCVFNLLKCTKVVTDLHSNKKSETISIPVYKGTARALFQLKGFPESDPRVKAFENSFLHLSINIHKAFDVCHTLIPEYFLVHEDDIISGLEVDNEGFCDFENPRLTKFKNYSIEKVKVFIEPSLMEFEKELLENINNDRLERDGKSFVKDASSLRIVERRLRVGVHNGIMYIEDNDTIFLNVQDPQIRRTSTRRPSSISKHEEHNCLTAKNSIEISMPNDQEFTIVFILEYSIAEPVYSDGRKDIGIMSPLPQHTYQVRWIVYQPFAQKNAVTFNDGIRLELDFSGGSIDAPENYLVYKPDSVLRKIEQGDGEFTAGEKNYSKLIAVMREKDPNEKEPSHSITISPANVADGSVEDEIKIKESRTLSEPPKPQTRKTKLTKSQKVNLDENVKVRDVENVQEAQIRAYQQFLMMQQETLKQESQRQISNSISAPPPILSVPFPNHMINMWYTKQLGEDKIVDYDVIDPYVVNDKGFTSMVQQNNLAFPLQMRSHHGLGLSRAIYSQIYAAGFQEILDCNGEHPFVIDPNQDQDNVVNFELEERDHKQCNEIIFQFMALTRFDVNGNSRPTKSVFFTFQFYRFPVISTDRLILDNIIDQISNYEKATPMILRKSESSGAPSVLPPGTMIKYMLDPAFMKPGEMISFIEYLNQQTLHVDVWDGDSLLLIGSCAVKLRNLCRQGKISVQSSFELDIISPVDIDDENSSKLSGRLHIRMANLGSVPSKKYNGLTLIAHPKKGLIIDASQIEGYSKASLSSSKLGGSLRDIYRTDDITGGHLGYSNIVVRPQPAIAKNRELSELIETKSHSKGSESMSPVKGPLMNEDIIRGTNHDEAKKLKRFKNTLRQLENENENINDQLLSEAKRSDKVEKQIILQTIQCYREQQKGEVIKKWLNGVIEKEIVIYPKFGCTEMFEVKIKNHFNIDSNVSIEINDSRYLVPITNNQELRALKSMFSITTVSENDLINFDAEKNIYQIFMRSKESVLIPFKYTNMALQADQSFASPAMSSPVRTPHKLASVDLEYQIVFRTAEDKLLSILRVKVVPQPPIIDQTFRFFHPEQSFLRRHIRMPPLHMIASHNEAIKILSRCTDSDVLSECPLKPIGTPHDIQLKVPCGPSPQVRQFLLALYIDKFLLKPIQVWHFTVHSKSRIDVVAHQGQSTNMTLLLKGASNTHNVQVFTSHPEEILVAPIENNSFSLSAHTTYELSLNLTPVKIGNRKFHVNVVDIESHTLIRSWVICATCKEPEISKMFEMQLPIGGGQVCKKRIGFQNPYPYQKRFYLSTDRPDLVLLKDTILTIEANQVENIGMIFVPIFQRCRQKIFVFINDEDGKNEETFALLVNYQ</sequence>
<feature type="domain" description="NPHP4 Ig-like" evidence="7">
    <location>
        <begin position="1023"/>
        <end position="1166"/>
    </location>
</feature>
<evidence type="ECO:0000259" key="7">
    <source>
        <dbReference type="Pfam" id="PF26190"/>
    </source>
</evidence>
<evidence type="ECO:0000259" key="6">
    <source>
        <dbReference type="Pfam" id="PF26189"/>
    </source>
</evidence>
<reference evidence="8" key="1">
    <citation type="journal article" date="2015" name="Elife">
        <title>Stem cells and fluid flow drive cyst formation in an invertebrate excretory organ.</title>
        <authorList>
            <person name="Thi-Kim Vu H."/>
            <person name="Rink J.C."/>
            <person name="McKinney S.A."/>
            <person name="McClain M."/>
            <person name="Lakshmanaperumal N."/>
            <person name="Alexander R."/>
            <person name="Sanchez Alvarado A."/>
        </authorList>
    </citation>
    <scope>NUCLEOTIDE SEQUENCE</scope>
</reference>
<evidence type="ECO:0000256" key="2">
    <source>
        <dbReference type="SAM" id="MobiDB-lite"/>
    </source>
</evidence>
<dbReference type="Pfam" id="PF26189">
    <property type="entry name" value="Ig_NPHP4_2nd"/>
    <property type="match status" value="1"/>
</dbReference>
<feature type="domain" description="NPHP4 Ig-like" evidence="6">
    <location>
        <begin position="1173"/>
        <end position="1265"/>
    </location>
</feature>
<feature type="domain" description="NPHP4 Ig-like" evidence="5">
    <location>
        <begin position="1367"/>
        <end position="1462"/>
    </location>
</feature>
<dbReference type="EMBL" id="KT163756">
    <property type="protein sequence ID" value="AKN21706.1"/>
    <property type="molecule type" value="mRNA"/>
</dbReference>
<proteinExistence type="evidence at transcript level"/>
<evidence type="ECO:0000259" key="5">
    <source>
        <dbReference type="Pfam" id="PF26187"/>
    </source>
</evidence>
<protein>
    <submittedName>
        <fullName evidence="8">NPHP4</fullName>
    </submittedName>
</protein>
<dbReference type="GO" id="GO:0097730">
    <property type="term" value="C:non-motile cilium"/>
    <property type="evidence" value="ECO:0007669"/>
    <property type="project" value="InterPro"/>
</dbReference>
<dbReference type="GO" id="GO:0090090">
    <property type="term" value="P:negative regulation of canonical Wnt signaling pathway"/>
    <property type="evidence" value="ECO:0007669"/>
    <property type="project" value="InterPro"/>
</dbReference>
<dbReference type="Pfam" id="PF26186">
    <property type="entry name" value="NPHP4_C2_3rd"/>
    <property type="match status" value="1"/>
</dbReference>
<dbReference type="PANTHER" id="PTHR31043">
    <property type="entry name" value="NEPHROCYSTIN-4"/>
    <property type="match status" value="1"/>
</dbReference>
<dbReference type="GO" id="GO:0035869">
    <property type="term" value="C:ciliary transition zone"/>
    <property type="evidence" value="ECO:0007669"/>
    <property type="project" value="TreeGrafter"/>
</dbReference>
<dbReference type="InterPro" id="IPR058685">
    <property type="entry name" value="Ig_NPHP4_4th"/>
</dbReference>